<evidence type="ECO:0000256" key="4">
    <source>
        <dbReference type="ARBA" id="ARBA00022741"/>
    </source>
</evidence>
<keyword evidence="4" id="KW-0547">Nucleotide-binding</keyword>
<dbReference type="SUPFAM" id="SSF56112">
    <property type="entry name" value="Protein kinase-like (PK-like)"/>
    <property type="match status" value="1"/>
</dbReference>
<comment type="caution">
    <text evidence="8">The sequence shown here is derived from an EMBL/GenBank/DDBJ whole genome shotgun (WGS) entry which is preliminary data.</text>
</comment>
<evidence type="ECO:0000313" key="8">
    <source>
        <dbReference type="EMBL" id="MEB3020274.1"/>
    </source>
</evidence>
<keyword evidence="2" id="KW-0723">Serine/threonine-protein kinase</keyword>
<evidence type="ECO:0000256" key="5">
    <source>
        <dbReference type="ARBA" id="ARBA00022777"/>
    </source>
</evidence>
<keyword evidence="9" id="KW-1185">Reference proteome</keyword>
<dbReference type="PROSITE" id="PS00108">
    <property type="entry name" value="PROTEIN_KINASE_ST"/>
    <property type="match status" value="1"/>
</dbReference>
<evidence type="ECO:0000256" key="1">
    <source>
        <dbReference type="ARBA" id="ARBA00012513"/>
    </source>
</evidence>
<keyword evidence="3 8" id="KW-0808">Transferase</keyword>
<proteinExistence type="predicted"/>
<dbReference type="Gene3D" id="1.10.510.10">
    <property type="entry name" value="Transferase(Phosphotransferase) domain 1"/>
    <property type="match status" value="1"/>
</dbReference>
<dbReference type="SMART" id="SM00220">
    <property type="entry name" value="S_TKc"/>
    <property type="match status" value="1"/>
</dbReference>
<dbReference type="InterPro" id="IPR011009">
    <property type="entry name" value="Kinase-like_dom_sf"/>
</dbReference>
<evidence type="ECO:0000256" key="2">
    <source>
        <dbReference type="ARBA" id="ARBA00022527"/>
    </source>
</evidence>
<dbReference type="PROSITE" id="PS50011">
    <property type="entry name" value="PROTEIN_KINASE_DOM"/>
    <property type="match status" value="1"/>
</dbReference>
<dbReference type="InterPro" id="IPR000719">
    <property type="entry name" value="Prot_kinase_dom"/>
</dbReference>
<dbReference type="PANTHER" id="PTHR43289">
    <property type="entry name" value="MITOGEN-ACTIVATED PROTEIN KINASE KINASE KINASE 20-RELATED"/>
    <property type="match status" value="1"/>
</dbReference>
<evidence type="ECO:0000256" key="3">
    <source>
        <dbReference type="ARBA" id="ARBA00022679"/>
    </source>
</evidence>
<evidence type="ECO:0000313" key="9">
    <source>
        <dbReference type="Proteomes" id="UP001299596"/>
    </source>
</evidence>
<accession>A0ABU5XDV9</accession>
<evidence type="ECO:0000259" key="7">
    <source>
        <dbReference type="PROSITE" id="PS50011"/>
    </source>
</evidence>
<gene>
    <name evidence="8" type="ORF">K6T79_04355</name>
</gene>
<evidence type="ECO:0000256" key="6">
    <source>
        <dbReference type="ARBA" id="ARBA00022840"/>
    </source>
</evidence>
<dbReference type="Gene3D" id="3.30.200.20">
    <property type="entry name" value="Phosphorylase Kinase, domain 1"/>
    <property type="match status" value="1"/>
</dbReference>
<dbReference type="PANTHER" id="PTHR43289:SF6">
    <property type="entry name" value="SERINE_THREONINE-PROTEIN KINASE NEKL-3"/>
    <property type="match status" value="1"/>
</dbReference>
<dbReference type="EMBL" id="JAYJJR010000002">
    <property type="protein sequence ID" value="MEB3020274.1"/>
    <property type="molecule type" value="Genomic_DNA"/>
</dbReference>
<protein>
    <recommendedName>
        <fullName evidence="1">non-specific serine/threonine protein kinase</fullName>
        <ecNumber evidence="1">2.7.11.1</ecNumber>
    </recommendedName>
</protein>
<keyword evidence="6" id="KW-0067">ATP-binding</keyword>
<dbReference type="EC" id="2.7.11.1" evidence="1"/>
<feature type="domain" description="Protein kinase" evidence="7">
    <location>
        <begin position="13"/>
        <end position="278"/>
    </location>
</feature>
<dbReference type="Pfam" id="PF00069">
    <property type="entry name" value="Pkinase"/>
    <property type="match status" value="1"/>
</dbReference>
<name>A0ABU5XDV9_9MYCO</name>
<keyword evidence="5 8" id="KW-0418">Kinase</keyword>
<sequence>MSALTSGDTFAGFQIIRLLGAGGMGEVYLAQHPRLPRRDALKILPAHISSNDEFRQRFAREADLASTLWHPHIVGVHDRGEFNDQLWISMDFVDGLDAAKLLTRNHPSGMPVGKVIEIVTAVAAALDYAHGHGLLHRDVKPANIMLSKSDGNAEAQRILLADFGIARNVDEASGLTATNMTVGTVAYAAPEQLTGETMDGRADQYALAATAYHLLSGSQLFSHSNPAVVIGRHLSAAPPTLADSHPELSDFDPILAVALAKSPEGRFARCSDFAQALVDQHRSSVSATAETRASEVARPSAVEKSAPTAVVRSRSKWLLPAVATAVGITVLAGAVFVWRPWAQATQPKVGVMPVVEAPVNAGPLTGVYAADFGPELQLSDGKVLNPEGARASFEIRSVCTQEGCVAVAKMATGPLLQRQFTLDEVGEQWIGVGVISAAPEAVSTGLKAGCEQGLSPEMWETLQLRTQPDGTFAGRYLIANANNCNSSRTITLTRTGDVDTAALPDPAQLPPRVPSPADGFHGRYRYTYSTDTGFSHETEGDVGTDCLRLGQRCMSYFSSSESAEPFVFADGRWTLHYANVPVSCGEGYRGYIERTAVLGLPQAVTDPFEVITGHGQQQLTEGPCVMPLSNYYLRFQRIGDEPPG</sequence>
<dbReference type="RefSeq" id="WP_225405785.1">
    <property type="nucleotide sequence ID" value="NZ_JAYJJR010000002.1"/>
</dbReference>
<reference evidence="8 9" key="1">
    <citation type="submission" date="2023-12" db="EMBL/GenBank/DDBJ databases">
        <title>Description of new species of Mycobacterium terrae complex isolated from sewage at the Sao Paulo Zoological Park Foundation in Brazil.</title>
        <authorList>
            <person name="Romagnoli C.L."/>
            <person name="Conceicao E.C."/>
            <person name="Machado E."/>
            <person name="Barreto L.B.P.F."/>
            <person name="Sharma A."/>
            <person name="Silva N.M."/>
            <person name="Marques L.E."/>
            <person name="Juliana M.A."/>
            <person name="Lourenco M.C.S."/>
            <person name="Digiampietri L.A."/>
            <person name="Suffys P.N."/>
            <person name="Viana-Niero C."/>
        </authorList>
    </citation>
    <scope>NUCLEOTIDE SEQUENCE [LARGE SCALE GENOMIC DNA]</scope>
    <source>
        <strain evidence="8 9">MYC098</strain>
    </source>
</reference>
<organism evidence="8 9">
    <name type="scientific">[Mycobacterium] crassicus</name>
    <dbReference type="NCBI Taxonomy" id="2872309"/>
    <lineage>
        <taxon>Bacteria</taxon>
        <taxon>Bacillati</taxon>
        <taxon>Actinomycetota</taxon>
        <taxon>Actinomycetes</taxon>
        <taxon>Mycobacteriales</taxon>
        <taxon>Mycobacteriaceae</taxon>
        <taxon>Mycolicibacter</taxon>
    </lineage>
</organism>
<dbReference type="InterPro" id="IPR008271">
    <property type="entry name" value="Ser/Thr_kinase_AS"/>
</dbReference>
<dbReference type="GO" id="GO:0004674">
    <property type="term" value="F:protein serine/threonine kinase activity"/>
    <property type="evidence" value="ECO:0007669"/>
    <property type="project" value="UniProtKB-EC"/>
</dbReference>
<dbReference type="CDD" id="cd14014">
    <property type="entry name" value="STKc_PknB_like"/>
    <property type="match status" value="1"/>
</dbReference>
<dbReference type="Proteomes" id="UP001299596">
    <property type="component" value="Unassembled WGS sequence"/>
</dbReference>